<protein>
    <submittedName>
        <fullName evidence="1">Uncharacterized protein</fullName>
    </submittedName>
</protein>
<gene>
    <name evidence="1" type="ORF">E3N88_23181</name>
</gene>
<dbReference type="Proteomes" id="UP000326396">
    <property type="component" value="Linkage Group LG2"/>
</dbReference>
<evidence type="ECO:0000313" key="1">
    <source>
        <dbReference type="EMBL" id="KAD4585580.1"/>
    </source>
</evidence>
<organism evidence="1 2">
    <name type="scientific">Mikania micrantha</name>
    <name type="common">bitter vine</name>
    <dbReference type="NCBI Taxonomy" id="192012"/>
    <lineage>
        <taxon>Eukaryota</taxon>
        <taxon>Viridiplantae</taxon>
        <taxon>Streptophyta</taxon>
        <taxon>Embryophyta</taxon>
        <taxon>Tracheophyta</taxon>
        <taxon>Spermatophyta</taxon>
        <taxon>Magnoliopsida</taxon>
        <taxon>eudicotyledons</taxon>
        <taxon>Gunneridae</taxon>
        <taxon>Pentapetalae</taxon>
        <taxon>asterids</taxon>
        <taxon>campanulids</taxon>
        <taxon>Asterales</taxon>
        <taxon>Asteraceae</taxon>
        <taxon>Asteroideae</taxon>
        <taxon>Heliantheae alliance</taxon>
        <taxon>Eupatorieae</taxon>
        <taxon>Mikania</taxon>
    </lineage>
</organism>
<proteinExistence type="predicted"/>
<comment type="caution">
    <text evidence="1">The sequence shown here is derived from an EMBL/GenBank/DDBJ whole genome shotgun (WGS) entry which is preliminary data.</text>
</comment>
<dbReference type="AlphaFoldDB" id="A0A5N6NEB5"/>
<sequence length="235" mass="27132">MWMKIFVQDYKGYHKFTITTYLPTGVTGDIKLLPKSFHGALKIHERIIVVFGTFAKPVLEDLNQYWHGKHLNGTCCYYCHYRRSFIKERLNNKLFYLGIQIESGFPHLTLYRGLNTRLLQLFIPYHNCKPIQIKAETAHVSMYHLVFDSFYFNPRSNLCLGSGLSCVSFQEREGDSCPSFDLTLPRSEQLGCGLRGFENMEHFKPSDMNLENNDCVSGKRDLSAGMGFYPRGKAE</sequence>
<evidence type="ECO:0000313" key="2">
    <source>
        <dbReference type="Proteomes" id="UP000326396"/>
    </source>
</evidence>
<dbReference type="EMBL" id="SZYD01000012">
    <property type="protein sequence ID" value="KAD4585580.1"/>
    <property type="molecule type" value="Genomic_DNA"/>
</dbReference>
<name>A0A5N6NEB5_9ASTR</name>
<reference evidence="1 2" key="1">
    <citation type="submission" date="2019-05" db="EMBL/GenBank/DDBJ databases">
        <title>Mikania micrantha, genome provides insights into the molecular mechanism of rapid growth.</title>
        <authorList>
            <person name="Liu B."/>
        </authorList>
    </citation>
    <scope>NUCLEOTIDE SEQUENCE [LARGE SCALE GENOMIC DNA]</scope>
    <source>
        <strain evidence="1">NLD-2019</strain>
        <tissue evidence="1">Leaf</tissue>
    </source>
</reference>
<keyword evidence="2" id="KW-1185">Reference proteome</keyword>
<accession>A0A5N6NEB5</accession>